<evidence type="ECO:0000256" key="1">
    <source>
        <dbReference type="ARBA" id="ARBA00010617"/>
    </source>
</evidence>
<dbReference type="InterPro" id="IPR002401">
    <property type="entry name" value="Cyt_P450_E_grp-I"/>
</dbReference>
<keyword evidence="10" id="KW-1185">Reference proteome</keyword>
<dbReference type="PANTHER" id="PTHR24291:SF50">
    <property type="entry name" value="BIFUNCTIONAL ALBAFLAVENONE MONOOXYGENASE_TERPENE SYNTHASE"/>
    <property type="match status" value="1"/>
</dbReference>
<keyword evidence="6 7" id="KW-0503">Monooxygenase</keyword>
<evidence type="ECO:0000313" key="9">
    <source>
        <dbReference type="EMBL" id="GAA5814281.1"/>
    </source>
</evidence>
<dbReference type="PANTHER" id="PTHR24291">
    <property type="entry name" value="CYTOCHROME P450 FAMILY 4"/>
    <property type="match status" value="1"/>
</dbReference>
<accession>A0ABP9Z587</accession>
<proteinExistence type="inferred from homology"/>
<dbReference type="EMBL" id="BAABUK010000020">
    <property type="protein sequence ID" value="GAA5814281.1"/>
    <property type="molecule type" value="Genomic_DNA"/>
</dbReference>
<evidence type="ECO:0008006" key="11">
    <source>
        <dbReference type="Google" id="ProtNLM"/>
    </source>
</evidence>
<sequence>MTYTLQKQLKYAMAFYSTHVIPRLQKNKSIGISAAVIMSLIYLFRERVMKPPKQLRHIPHINFFSVFRSLFTGESFWERAYRVVIPLIDSPKSNGLFLETGRYGWELYVCNPEDAKRVFLKQDLFPKYPVTDGVENTLLTKFITGENMIMAEGARWKSQRKVANPAFRRSMPVKLFGQLTQEMFVAMESMDEIINVTDLMQRWTLDAIGKAGFGFEFNAISDLNSEWVKTYEKVGTSIDEPLFFIFPKLDREYLWLFPKRVKAHKEADKLLNMIDNVIENKRELLLRGETSNDALEENEKDLLTLMLESENRGEGAMSNLELKGNICAFFLAGHDTTSSSLSFAIHYLAQNQEIQQRAREEAIAILGDEPVDVFPTVEETKQMNYIHQIMKETMRINGPIPTVVPRVATEDTELSGTFVPKGTLVNVSIFNIHHSEKYWKNSHEFNPDRFAPGGEADTNAQDGISWLPFGYGGRQCIGMNFSLNEQRVLLSMLLRKYSWTTPQNSIHKDRVVSTGMAVIVTYELDIKFKKRY</sequence>
<dbReference type="Gene3D" id="1.10.630.10">
    <property type="entry name" value="Cytochrome P450"/>
    <property type="match status" value="1"/>
</dbReference>
<evidence type="ECO:0000256" key="2">
    <source>
        <dbReference type="ARBA" id="ARBA00022617"/>
    </source>
</evidence>
<dbReference type="InterPro" id="IPR050196">
    <property type="entry name" value="Cytochrome_P450_Monoox"/>
</dbReference>
<keyword evidence="8" id="KW-0175">Coiled coil</keyword>
<comment type="caution">
    <text evidence="9">The sequence shown here is derived from an EMBL/GenBank/DDBJ whole genome shotgun (WGS) entry which is preliminary data.</text>
</comment>
<evidence type="ECO:0000256" key="5">
    <source>
        <dbReference type="ARBA" id="ARBA00023004"/>
    </source>
</evidence>
<dbReference type="InterPro" id="IPR036396">
    <property type="entry name" value="Cyt_P450_sf"/>
</dbReference>
<evidence type="ECO:0000313" key="10">
    <source>
        <dbReference type="Proteomes" id="UP001473302"/>
    </source>
</evidence>
<feature type="coiled-coil region" evidence="8">
    <location>
        <begin position="267"/>
        <end position="312"/>
    </location>
</feature>
<name>A0ABP9Z587_9FUNG</name>
<dbReference type="InterPro" id="IPR001128">
    <property type="entry name" value="Cyt_P450"/>
</dbReference>
<keyword evidence="2 7" id="KW-0349">Heme</keyword>
<dbReference type="PRINTS" id="PR00463">
    <property type="entry name" value="EP450I"/>
</dbReference>
<gene>
    <name evidence="9" type="ORF">MFLAVUS_007775</name>
</gene>
<reference evidence="9 10" key="1">
    <citation type="submission" date="2024-04" db="EMBL/GenBank/DDBJ databases">
        <title>genome sequences of Mucor flavus KT1a and Helicostylum pulchrum KT1b strains isolated from the surface of a dry-aged beef.</title>
        <authorList>
            <person name="Toyotome T."/>
            <person name="Hosono M."/>
            <person name="Torimaru M."/>
            <person name="Fukuda K."/>
            <person name="Mikami N."/>
        </authorList>
    </citation>
    <scope>NUCLEOTIDE SEQUENCE [LARGE SCALE GENOMIC DNA]</scope>
    <source>
        <strain evidence="9 10">KT1a</strain>
    </source>
</reference>
<dbReference type="PRINTS" id="PR00385">
    <property type="entry name" value="P450"/>
</dbReference>
<dbReference type="Pfam" id="PF00067">
    <property type="entry name" value="p450"/>
    <property type="match status" value="1"/>
</dbReference>
<protein>
    <recommendedName>
        <fullName evidence="11">Cytochrome P450</fullName>
    </recommendedName>
</protein>
<evidence type="ECO:0000256" key="6">
    <source>
        <dbReference type="ARBA" id="ARBA00023033"/>
    </source>
</evidence>
<keyword evidence="5 7" id="KW-0408">Iron</keyword>
<organism evidence="9 10">
    <name type="scientific">Mucor flavus</name>
    <dbReference type="NCBI Taxonomy" id="439312"/>
    <lineage>
        <taxon>Eukaryota</taxon>
        <taxon>Fungi</taxon>
        <taxon>Fungi incertae sedis</taxon>
        <taxon>Mucoromycota</taxon>
        <taxon>Mucoromycotina</taxon>
        <taxon>Mucoromycetes</taxon>
        <taxon>Mucorales</taxon>
        <taxon>Mucorineae</taxon>
        <taxon>Mucoraceae</taxon>
        <taxon>Mucor</taxon>
    </lineage>
</organism>
<dbReference type="InterPro" id="IPR017972">
    <property type="entry name" value="Cyt_P450_CS"/>
</dbReference>
<keyword evidence="4 7" id="KW-0560">Oxidoreductase</keyword>
<dbReference type="Proteomes" id="UP001473302">
    <property type="component" value="Unassembled WGS sequence"/>
</dbReference>
<keyword evidence="3 7" id="KW-0479">Metal-binding</keyword>
<evidence type="ECO:0000256" key="4">
    <source>
        <dbReference type="ARBA" id="ARBA00023002"/>
    </source>
</evidence>
<dbReference type="PROSITE" id="PS00086">
    <property type="entry name" value="CYTOCHROME_P450"/>
    <property type="match status" value="1"/>
</dbReference>
<evidence type="ECO:0000256" key="7">
    <source>
        <dbReference type="RuleBase" id="RU000461"/>
    </source>
</evidence>
<evidence type="ECO:0000256" key="8">
    <source>
        <dbReference type="SAM" id="Coils"/>
    </source>
</evidence>
<dbReference type="SUPFAM" id="SSF48264">
    <property type="entry name" value="Cytochrome P450"/>
    <property type="match status" value="1"/>
</dbReference>
<evidence type="ECO:0000256" key="3">
    <source>
        <dbReference type="ARBA" id="ARBA00022723"/>
    </source>
</evidence>
<comment type="similarity">
    <text evidence="1 7">Belongs to the cytochrome P450 family.</text>
</comment>